<dbReference type="STRING" id="1075417.SAMN05421823_11929"/>
<accession>A0A1G9V6Z8</accession>
<reference evidence="1 2" key="1">
    <citation type="submission" date="2016-10" db="EMBL/GenBank/DDBJ databases">
        <authorList>
            <person name="de Groot N.N."/>
        </authorList>
    </citation>
    <scope>NUCLEOTIDE SEQUENCE [LARGE SCALE GENOMIC DNA]</scope>
    <source>
        <strain evidence="1 2">DSM 25186</strain>
    </source>
</reference>
<gene>
    <name evidence="1" type="ORF">SAMN05421823_11929</name>
</gene>
<proteinExistence type="predicted"/>
<keyword evidence="2" id="KW-1185">Reference proteome</keyword>
<protein>
    <submittedName>
        <fullName evidence="1">Uncharacterized protein</fullName>
    </submittedName>
</protein>
<name>A0A1G9V6Z8_9BACT</name>
<organism evidence="1 2">
    <name type="scientific">Catalinimonas alkaloidigena</name>
    <dbReference type="NCBI Taxonomy" id="1075417"/>
    <lineage>
        <taxon>Bacteria</taxon>
        <taxon>Pseudomonadati</taxon>
        <taxon>Bacteroidota</taxon>
        <taxon>Cytophagia</taxon>
        <taxon>Cytophagales</taxon>
        <taxon>Catalimonadaceae</taxon>
        <taxon>Catalinimonas</taxon>
    </lineage>
</organism>
<dbReference type="AlphaFoldDB" id="A0A1G9V6Z8"/>
<dbReference type="RefSeq" id="WP_089688579.1">
    <property type="nucleotide sequence ID" value="NZ_FNFO01000019.1"/>
</dbReference>
<dbReference type="Proteomes" id="UP000198510">
    <property type="component" value="Unassembled WGS sequence"/>
</dbReference>
<evidence type="ECO:0000313" key="2">
    <source>
        <dbReference type="Proteomes" id="UP000198510"/>
    </source>
</evidence>
<evidence type="ECO:0000313" key="1">
    <source>
        <dbReference type="EMBL" id="SDM67675.1"/>
    </source>
</evidence>
<sequence length="145" mass="16237">MKIFFDPHMTLADDQLILLTVATPKGGSPGSFDNHVALLRARLISLIQAAREDGESPVEVVNHYLGTSLPYMTDLELAEYLLEIGTYAQHINDTLGRYYAELGELSSSGWKEVAGQLGENGILEIFKHTEAWYKETNLRTILERL</sequence>
<dbReference type="EMBL" id="FNFO01000019">
    <property type="protein sequence ID" value="SDM67675.1"/>
    <property type="molecule type" value="Genomic_DNA"/>
</dbReference>